<dbReference type="AlphaFoldDB" id="A0AAP2ZAE9"/>
<sequence length="178" mass="20533">MRHLSEKGLDQAIEEAQEADEARLVRRLCFIKNLYQGDTREQAGRRVGISRSTTRRWALAWNDGSVEGLCPRFGGGRPPKLTPQQWEELCEIFEEDQPWTPKQIHALIEDRYNVTYHPAHLSRKLREAGMNYAKPRPMDPRRPDDADEILADRLGQALGEGTHKEEVEDEPVVLGFFR</sequence>
<evidence type="ECO:0000313" key="2">
    <source>
        <dbReference type="Proteomes" id="UP001321047"/>
    </source>
</evidence>
<accession>A0AAP2ZAE9</accession>
<dbReference type="Proteomes" id="UP001321047">
    <property type="component" value="Unassembled WGS sequence"/>
</dbReference>
<dbReference type="Pfam" id="PF13565">
    <property type="entry name" value="HTH_32"/>
    <property type="match status" value="1"/>
</dbReference>
<proteinExistence type="predicted"/>
<dbReference type="EMBL" id="JAOPJZ010000020">
    <property type="protein sequence ID" value="MCU4753661.1"/>
    <property type="molecule type" value="Genomic_DNA"/>
</dbReference>
<dbReference type="SUPFAM" id="SSF46689">
    <property type="entry name" value="Homeodomain-like"/>
    <property type="match status" value="1"/>
</dbReference>
<dbReference type="InterPro" id="IPR047655">
    <property type="entry name" value="Transpos_IS630-like"/>
</dbReference>
<organism evidence="1 2">
    <name type="scientific">Natronosalvus hydrolyticus</name>
    <dbReference type="NCBI Taxonomy" id="2979988"/>
    <lineage>
        <taxon>Archaea</taxon>
        <taxon>Methanobacteriati</taxon>
        <taxon>Methanobacteriota</taxon>
        <taxon>Stenosarchaea group</taxon>
        <taxon>Halobacteria</taxon>
        <taxon>Halobacteriales</taxon>
        <taxon>Natrialbaceae</taxon>
        <taxon>Natronosalvus</taxon>
    </lineage>
</organism>
<comment type="caution">
    <text evidence="1">The sequence shown here is derived from an EMBL/GenBank/DDBJ whole genome shotgun (WGS) entry which is preliminary data.</text>
</comment>
<reference evidence="1 2" key="1">
    <citation type="submission" date="2022-09" db="EMBL/GenBank/DDBJ databases">
        <title>Enrichment on poylsaccharides allowed isolation of novel metabolic and taxonomic groups of Haloarchaea.</title>
        <authorList>
            <person name="Sorokin D.Y."/>
            <person name="Elcheninov A.G."/>
            <person name="Khizhniak T.V."/>
            <person name="Kolganova T.V."/>
            <person name="Kublanov I.V."/>
        </authorList>
    </citation>
    <scope>NUCLEOTIDE SEQUENCE [LARGE SCALE GENOMIC DNA]</scope>
    <source>
        <strain evidence="1 2">AArc-curdl1</strain>
    </source>
</reference>
<name>A0AAP2ZAE9_9EURY</name>
<dbReference type="InterPro" id="IPR009057">
    <property type="entry name" value="Homeodomain-like_sf"/>
</dbReference>
<gene>
    <name evidence="1" type="ORF">OB919_17005</name>
</gene>
<evidence type="ECO:0000313" key="1">
    <source>
        <dbReference type="EMBL" id="MCU4753661.1"/>
    </source>
</evidence>
<keyword evidence="2" id="KW-1185">Reference proteome</keyword>
<dbReference type="NCBIfam" id="NF033545">
    <property type="entry name" value="transpos_IS630"/>
    <property type="match status" value="1"/>
</dbReference>
<protein>
    <submittedName>
        <fullName evidence="1">IS630 family transposase</fullName>
    </submittedName>
</protein>
<dbReference type="RefSeq" id="WP_342809971.1">
    <property type="nucleotide sequence ID" value="NZ_JAOPJZ010000020.1"/>
</dbReference>